<dbReference type="PROSITE" id="PS51257">
    <property type="entry name" value="PROKAR_LIPOPROTEIN"/>
    <property type="match status" value="1"/>
</dbReference>
<dbReference type="Pfam" id="PF11845">
    <property type="entry name" value="Tll0287-like"/>
    <property type="match status" value="1"/>
</dbReference>
<name>A0ABS9BRE9_9BACT</name>
<organism evidence="2 3">
    <name type="scientific">Mariniradius sediminis</name>
    <dbReference type="NCBI Taxonomy" id="2909237"/>
    <lineage>
        <taxon>Bacteria</taxon>
        <taxon>Pseudomonadati</taxon>
        <taxon>Bacteroidota</taxon>
        <taxon>Cytophagia</taxon>
        <taxon>Cytophagales</taxon>
        <taxon>Cyclobacteriaceae</taxon>
        <taxon>Mariniradius</taxon>
    </lineage>
</organism>
<feature type="domain" description="Tll0287-like" evidence="1">
    <location>
        <begin position="60"/>
        <end position="209"/>
    </location>
</feature>
<evidence type="ECO:0000259" key="1">
    <source>
        <dbReference type="Pfam" id="PF11845"/>
    </source>
</evidence>
<protein>
    <submittedName>
        <fullName evidence="2">DUF3365 domain-containing protein</fullName>
    </submittedName>
</protein>
<keyword evidence="3" id="KW-1185">Reference proteome</keyword>
<dbReference type="RefSeq" id="WP_234859730.1">
    <property type="nucleotide sequence ID" value="NZ_JAKEVZ010000001.1"/>
</dbReference>
<reference evidence="2 3" key="1">
    <citation type="submission" date="2022-01" db="EMBL/GenBank/DDBJ databases">
        <title>Mariniradius saccharolyticus sp. nov., isolated from sediment of a river.</title>
        <authorList>
            <person name="Liu H."/>
        </authorList>
    </citation>
    <scope>NUCLEOTIDE SEQUENCE [LARGE SCALE GENOMIC DNA]</scope>
    <source>
        <strain evidence="2 3">RY-2</strain>
    </source>
</reference>
<gene>
    <name evidence="2" type="ORF">L0U89_00480</name>
</gene>
<sequence length="217" mass="24401">MKKILKFLIPISMLMACGSNERVSKEVFEEATKSMEVKKISEADIVREAMKWGDEISTEAQQQLLTVLQTTISEKGVPAAIEVCHTQALPILKDVSDKYGVQIKRASFAYRNPLDMPDEAEKAILDAYTYNIENQIPNEPNIQKLENGDVLLYTKAIQIPNALCLNCHGKKGEDIKPETQAALDLKYPEDKATGHKVGDLRGMWSIRIPKKEVVKRM</sequence>
<comment type="caution">
    <text evidence="2">The sequence shown here is derived from an EMBL/GenBank/DDBJ whole genome shotgun (WGS) entry which is preliminary data.</text>
</comment>
<evidence type="ECO:0000313" key="2">
    <source>
        <dbReference type="EMBL" id="MCF1749528.1"/>
    </source>
</evidence>
<dbReference type="EMBL" id="JAKEVZ010000001">
    <property type="protein sequence ID" value="MCF1749528.1"/>
    <property type="molecule type" value="Genomic_DNA"/>
</dbReference>
<proteinExistence type="predicted"/>
<dbReference type="Proteomes" id="UP001201449">
    <property type="component" value="Unassembled WGS sequence"/>
</dbReference>
<evidence type="ECO:0000313" key="3">
    <source>
        <dbReference type="Proteomes" id="UP001201449"/>
    </source>
</evidence>
<dbReference type="InterPro" id="IPR021796">
    <property type="entry name" value="Tll0287-like_dom"/>
</dbReference>
<accession>A0ABS9BRE9</accession>